<dbReference type="InterPro" id="IPR052908">
    <property type="entry name" value="AP-4-A_phosphorylase"/>
</dbReference>
<dbReference type="PROSITE" id="PS51084">
    <property type="entry name" value="HIT_2"/>
    <property type="match status" value="1"/>
</dbReference>
<dbReference type="PANTHER" id="PTHR42997:SF1">
    <property type="entry name" value="AP-4-A PHOSPHORYLASE"/>
    <property type="match status" value="1"/>
</dbReference>
<proteinExistence type="predicted"/>
<keyword evidence="6" id="KW-0378">Hydrolase</keyword>
<dbReference type="EMBL" id="LUKD01000008">
    <property type="protein sequence ID" value="KYG63019.1"/>
    <property type="molecule type" value="Genomic_DNA"/>
</dbReference>
<dbReference type="InterPro" id="IPR011146">
    <property type="entry name" value="HIT-like"/>
</dbReference>
<dbReference type="SUPFAM" id="SSF54197">
    <property type="entry name" value="HIT-like"/>
    <property type="match status" value="1"/>
</dbReference>
<organism evidence="6 7">
    <name type="scientific">Bdellovibrio bacteriovorus</name>
    <dbReference type="NCBI Taxonomy" id="959"/>
    <lineage>
        <taxon>Bacteria</taxon>
        <taxon>Pseudomonadati</taxon>
        <taxon>Bdellovibrionota</taxon>
        <taxon>Bdellovibrionia</taxon>
        <taxon>Bdellovibrionales</taxon>
        <taxon>Pseudobdellovibrionaceae</taxon>
        <taxon>Bdellovibrio</taxon>
    </lineage>
</organism>
<feature type="short sequence motif" description="Histidine triad motif" evidence="4">
    <location>
        <begin position="129"/>
        <end position="133"/>
    </location>
</feature>
<protein>
    <submittedName>
        <fullName evidence="6">HIT family hydrolase</fullName>
    </submittedName>
</protein>
<evidence type="ECO:0000256" key="4">
    <source>
        <dbReference type="PROSITE-ProRule" id="PRU00464"/>
    </source>
</evidence>
<sequence length="173" mass="19794">MQIGKDVWPLERDVLFRPDRMKYVRKLIKPEGCVFCKAAKDDPSFDTLCVYQTEHSMVVLNKFPYNSGHLLVLPRRHCGDLLQLSEEEFRDLQDTIRLAMKALNDAYEPGGINLGLNHGAVAGAGIPEHLHYHLIPRWAGDLNFFPLIAETKVLVESLEQTYDKLSGILRKYE</sequence>
<evidence type="ECO:0000256" key="2">
    <source>
        <dbReference type="PIRSR" id="PIRSR639383-1"/>
    </source>
</evidence>
<evidence type="ECO:0000256" key="3">
    <source>
        <dbReference type="PIRSR" id="PIRSR639383-2"/>
    </source>
</evidence>
<name>A0A162G191_BDEBC</name>
<feature type="binding site" evidence="3">
    <location>
        <position position="133"/>
    </location>
    <ligand>
        <name>substrate</name>
    </ligand>
</feature>
<dbReference type="GO" id="GO:0016787">
    <property type="term" value="F:hydrolase activity"/>
    <property type="evidence" value="ECO:0007669"/>
    <property type="project" value="UniProtKB-KW"/>
</dbReference>
<feature type="domain" description="HIT" evidence="5">
    <location>
        <begin position="34"/>
        <end position="144"/>
    </location>
</feature>
<dbReference type="Proteomes" id="UP000075799">
    <property type="component" value="Unassembled WGS sequence"/>
</dbReference>
<evidence type="ECO:0000256" key="1">
    <source>
        <dbReference type="ARBA" id="ARBA00022741"/>
    </source>
</evidence>
<dbReference type="AlphaFoldDB" id="A0A162G191"/>
<reference evidence="6 7" key="1">
    <citation type="submission" date="2016-03" db="EMBL/GenBank/DDBJ databases">
        <authorList>
            <person name="Ploux O."/>
        </authorList>
    </citation>
    <scope>NUCLEOTIDE SEQUENCE [LARGE SCALE GENOMIC DNA]</scope>
    <source>
        <strain evidence="6 7">EC13</strain>
    </source>
</reference>
<dbReference type="InterPro" id="IPR039383">
    <property type="entry name" value="FHIT"/>
</dbReference>
<evidence type="ECO:0000313" key="7">
    <source>
        <dbReference type="Proteomes" id="UP000075799"/>
    </source>
</evidence>
<dbReference type="GO" id="GO:0000166">
    <property type="term" value="F:nucleotide binding"/>
    <property type="evidence" value="ECO:0007669"/>
    <property type="project" value="UniProtKB-KW"/>
</dbReference>
<feature type="active site" description="Tele-AMP-histidine intermediate" evidence="2">
    <location>
        <position position="131"/>
    </location>
</feature>
<dbReference type="PANTHER" id="PTHR42997">
    <property type="entry name" value="HIT FAMILY HYDROLASE"/>
    <property type="match status" value="1"/>
</dbReference>
<dbReference type="InterPro" id="IPR036265">
    <property type="entry name" value="HIT-like_sf"/>
</dbReference>
<dbReference type="OrthoDB" id="5292183at2"/>
<comment type="caution">
    <text evidence="6">The sequence shown here is derived from an EMBL/GenBank/DDBJ whole genome shotgun (WGS) entry which is preliminary data.</text>
</comment>
<dbReference type="CDD" id="cd01275">
    <property type="entry name" value="FHIT"/>
    <property type="match status" value="1"/>
</dbReference>
<evidence type="ECO:0000313" key="6">
    <source>
        <dbReference type="EMBL" id="KYG63019.1"/>
    </source>
</evidence>
<gene>
    <name evidence="6" type="ORF">AZI87_15400</name>
</gene>
<feature type="binding site" evidence="3">
    <location>
        <position position="61"/>
    </location>
    <ligand>
        <name>substrate</name>
    </ligand>
</feature>
<accession>A0A162G191</accession>
<evidence type="ECO:0000259" key="5">
    <source>
        <dbReference type="PROSITE" id="PS51084"/>
    </source>
</evidence>
<dbReference type="Gene3D" id="3.30.428.10">
    <property type="entry name" value="HIT-like"/>
    <property type="match status" value="1"/>
</dbReference>
<keyword evidence="1" id="KW-0547">Nucleotide-binding</keyword>
<dbReference type="Pfam" id="PF01230">
    <property type="entry name" value="HIT"/>
    <property type="match status" value="1"/>
</dbReference>